<feature type="non-terminal residue" evidence="5">
    <location>
        <position position="117"/>
    </location>
</feature>
<sequence>MAFASLFALVALVAVSRAAPTAVCSDGTRVSNSACCAFVPIVAQLNDIVFGNDCGEDGGQSHEAIRLTFRQYRGYKFTSVGPSGGTGADGSLLLFSTIEPEFHANNGIDDSVNNLLP</sequence>
<dbReference type="GO" id="GO:0046872">
    <property type="term" value="F:metal ion binding"/>
    <property type="evidence" value="ECO:0007669"/>
    <property type="project" value="UniProtKB-KW"/>
</dbReference>
<keyword evidence="1" id="KW-0479">Metal-binding</keyword>
<gene>
    <name evidence="5" type="ORF">OBBRIDRAFT_806545</name>
</gene>
<feature type="disulfide bond" evidence="3">
    <location>
        <begin position="24"/>
        <end position="36"/>
    </location>
</feature>
<dbReference type="AlphaFoldDB" id="A0A8E2ALN4"/>
<evidence type="ECO:0000256" key="3">
    <source>
        <dbReference type="PIRSR" id="PIRSR601621-4"/>
    </source>
</evidence>
<dbReference type="EMBL" id="KV722512">
    <property type="protein sequence ID" value="OCH86796.1"/>
    <property type="molecule type" value="Genomic_DNA"/>
</dbReference>
<evidence type="ECO:0000256" key="1">
    <source>
        <dbReference type="PIRSR" id="PIRSR601621-2"/>
    </source>
</evidence>
<evidence type="ECO:0000256" key="2">
    <source>
        <dbReference type="PIRSR" id="PIRSR601621-3"/>
    </source>
</evidence>
<accession>A0A8E2ALN4</accession>
<feature type="signal peptide" evidence="4">
    <location>
        <begin position="1"/>
        <end position="18"/>
    </location>
</feature>
<dbReference type="Proteomes" id="UP000250043">
    <property type="component" value="Unassembled WGS sequence"/>
</dbReference>
<evidence type="ECO:0000256" key="4">
    <source>
        <dbReference type="SAM" id="SignalP"/>
    </source>
</evidence>
<protein>
    <submittedName>
        <fullName evidence="5">Uncharacterized protein</fullName>
    </submittedName>
</protein>
<keyword evidence="6" id="KW-1185">Reference proteome</keyword>
<dbReference type="GO" id="GO:0006979">
    <property type="term" value="P:response to oxidative stress"/>
    <property type="evidence" value="ECO:0007669"/>
    <property type="project" value="InterPro"/>
</dbReference>
<comment type="cofactor">
    <cofactor evidence="1">
        <name>Ca(2+)</name>
        <dbReference type="ChEBI" id="CHEBI:29108"/>
    </cofactor>
    <text evidence="1">Binds 2 calcium ions per subunit.</text>
</comment>
<keyword evidence="1" id="KW-0106">Calcium</keyword>
<evidence type="ECO:0000313" key="5">
    <source>
        <dbReference type="EMBL" id="OCH86796.1"/>
    </source>
</evidence>
<dbReference type="InterPro" id="IPR001621">
    <property type="entry name" value="Ligninase"/>
</dbReference>
<feature type="binding site" evidence="1">
    <location>
        <position position="91"/>
    </location>
    <ligand>
        <name>Ca(2+)</name>
        <dbReference type="ChEBI" id="CHEBI:29108"/>
        <label>1</label>
    </ligand>
</feature>
<dbReference type="SUPFAM" id="SSF48113">
    <property type="entry name" value="Heme-dependent peroxidases"/>
    <property type="match status" value="1"/>
</dbReference>
<feature type="binding site" evidence="1">
    <location>
        <position position="89"/>
    </location>
    <ligand>
        <name>Ca(2+)</name>
        <dbReference type="ChEBI" id="CHEBI:29108"/>
        <label>1</label>
    </ligand>
</feature>
<reference evidence="5 6" key="1">
    <citation type="submission" date="2016-07" db="EMBL/GenBank/DDBJ databases">
        <title>Draft genome of the white-rot fungus Obba rivulosa 3A-2.</title>
        <authorList>
            <consortium name="DOE Joint Genome Institute"/>
            <person name="Miettinen O."/>
            <person name="Riley R."/>
            <person name="Acob R."/>
            <person name="Barry K."/>
            <person name="Cullen D."/>
            <person name="De Vries R."/>
            <person name="Hainaut M."/>
            <person name="Hatakka A."/>
            <person name="Henrissat B."/>
            <person name="Hilden K."/>
            <person name="Kuo R."/>
            <person name="Labutti K."/>
            <person name="Lipzen A."/>
            <person name="Makela M.R."/>
            <person name="Sandor L."/>
            <person name="Spatafora J.W."/>
            <person name="Grigoriev I.V."/>
            <person name="Hibbett D.S."/>
        </authorList>
    </citation>
    <scope>NUCLEOTIDE SEQUENCE [LARGE SCALE GENOMIC DNA]</scope>
    <source>
        <strain evidence="5 6">3A-2</strain>
    </source>
</reference>
<dbReference type="OrthoDB" id="3016341at2759"/>
<feature type="site" description="Transition state stabilizer" evidence="2">
    <location>
        <position position="66"/>
    </location>
</feature>
<feature type="chain" id="PRO_5034547746" evidence="4">
    <location>
        <begin position="19"/>
        <end position="117"/>
    </location>
</feature>
<evidence type="ECO:0000313" key="6">
    <source>
        <dbReference type="Proteomes" id="UP000250043"/>
    </source>
</evidence>
<dbReference type="GO" id="GO:0004601">
    <property type="term" value="F:peroxidase activity"/>
    <property type="evidence" value="ECO:0007669"/>
    <property type="project" value="InterPro"/>
</dbReference>
<dbReference type="InterPro" id="IPR010255">
    <property type="entry name" value="Haem_peroxidase_sf"/>
</dbReference>
<organism evidence="5 6">
    <name type="scientific">Obba rivulosa</name>
    <dbReference type="NCBI Taxonomy" id="1052685"/>
    <lineage>
        <taxon>Eukaryota</taxon>
        <taxon>Fungi</taxon>
        <taxon>Dikarya</taxon>
        <taxon>Basidiomycota</taxon>
        <taxon>Agaricomycotina</taxon>
        <taxon>Agaricomycetes</taxon>
        <taxon>Polyporales</taxon>
        <taxon>Gelatoporiaceae</taxon>
        <taxon>Obba</taxon>
    </lineage>
</organism>
<keyword evidence="4" id="KW-0732">Signal</keyword>
<dbReference type="GO" id="GO:0020037">
    <property type="term" value="F:heme binding"/>
    <property type="evidence" value="ECO:0007669"/>
    <property type="project" value="InterPro"/>
</dbReference>
<feature type="binding site" evidence="1">
    <location>
        <position position="87"/>
    </location>
    <ligand>
        <name>Ca(2+)</name>
        <dbReference type="ChEBI" id="CHEBI:29108"/>
        <label>1</label>
    </ligand>
</feature>
<proteinExistence type="predicted"/>
<name>A0A8E2ALN4_9APHY</name>
<dbReference type="PRINTS" id="PR00462">
    <property type="entry name" value="LIGNINASE"/>
</dbReference>
<keyword evidence="3" id="KW-1015">Disulfide bond</keyword>
<dbReference type="Gene3D" id="1.10.520.10">
    <property type="match status" value="1"/>
</dbReference>